<feature type="region of interest" description="Disordered" evidence="1">
    <location>
        <begin position="445"/>
        <end position="508"/>
    </location>
</feature>
<dbReference type="InterPro" id="IPR008936">
    <property type="entry name" value="Rho_GTPase_activation_prot"/>
</dbReference>
<feature type="compositionally biased region" description="Low complexity" evidence="1">
    <location>
        <begin position="567"/>
        <end position="586"/>
    </location>
</feature>
<dbReference type="GO" id="GO:0005096">
    <property type="term" value="F:GTPase activator activity"/>
    <property type="evidence" value="ECO:0007669"/>
    <property type="project" value="InterPro"/>
</dbReference>
<comment type="caution">
    <text evidence="3">The sequence shown here is derived from an EMBL/GenBank/DDBJ whole genome shotgun (WGS) entry which is preliminary data.</text>
</comment>
<feature type="region of interest" description="Disordered" evidence="1">
    <location>
        <begin position="66"/>
        <end position="88"/>
    </location>
</feature>
<dbReference type="InterPro" id="IPR039767">
    <property type="entry name" value="RALBP1"/>
</dbReference>
<dbReference type="InterPro" id="IPR000198">
    <property type="entry name" value="RhoGAP_dom"/>
</dbReference>
<feature type="compositionally biased region" description="Low complexity" evidence="1">
    <location>
        <begin position="694"/>
        <end position="703"/>
    </location>
</feature>
<feature type="compositionally biased region" description="Basic and acidic residues" evidence="1">
    <location>
        <begin position="481"/>
        <end position="495"/>
    </location>
</feature>
<gene>
    <name evidence="3" type="ORF">EVJ58_g9004</name>
</gene>
<dbReference type="EMBL" id="SEKV01000727">
    <property type="protein sequence ID" value="TFY54196.1"/>
    <property type="molecule type" value="Genomic_DNA"/>
</dbReference>
<feature type="compositionally biased region" description="Acidic residues" evidence="1">
    <location>
        <begin position="469"/>
        <end position="480"/>
    </location>
</feature>
<feature type="region of interest" description="Disordered" evidence="1">
    <location>
        <begin position="407"/>
        <end position="433"/>
    </location>
</feature>
<dbReference type="Pfam" id="PF00620">
    <property type="entry name" value="RhoGAP"/>
    <property type="match status" value="2"/>
</dbReference>
<dbReference type="PROSITE" id="PS50238">
    <property type="entry name" value="RHOGAP"/>
    <property type="match status" value="1"/>
</dbReference>
<dbReference type="PANTHER" id="PTHR12783">
    <property type="entry name" value="RALA BINDING PROTEIN 1 RALBP1"/>
    <property type="match status" value="1"/>
</dbReference>
<reference evidence="3 4" key="1">
    <citation type="submission" date="2019-01" db="EMBL/GenBank/DDBJ databases">
        <title>Genome sequencing of the rare red list fungi Fomitopsis rosea.</title>
        <authorList>
            <person name="Buettner E."/>
            <person name="Kellner H."/>
        </authorList>
    </citation>
    <scope>NUCLEOTIDE SEQUENCE [LARGE SCALE GENOMIC DNA]</scope>
    <source>
        <strain evidence="3 4">DSM 105464</strain>
    </source>
</reference>
<dbReference type="SUPFAM" id="SSF48350">
    <property type="entry name" value="GTPase activation domain, GAP"/>
    <property type="match status" value="1"/>
</dbReference>
<dbReference type="Gene3D" id="1.10.555.10">
    <property type="entry name" value="Rho GTPase activation protein"/>
    <property type="match status" value="1"/>
</dbReference>
<evidence type="ECO:0000256" key="1">
    <source>
        <dbReference type="SAM" id="MobiDB-lite"/>
    </source>
</evidence>
<feature type="compositionally biased region" description="Low complexity" evidence="1">
    <location>
        <begin position="281"/>
        <end position="306"/>
    </location>
</feature>
<dbReference type="AlphaFoldDB" id="A0A4Y9XVM5"/>
<dbReference type="PANTHER" id="PTHR12783:SF5">
    <property type="entry name" value="RALA-BINDING PROTEIN 1"/>
    <property type="match status" value="1"/>
</dbReference>
<feature type="compositionally biased region" description="Polar residues" evidence="1">
    <location>
        <begin position="546"/>
        <end position="556"/>
    </location>
</feature>
<feature type="region of interest" description="Disordered" evidence="1">
    <location>
        <begin position="682"/>
        <end position="705"/>
    </location>
</feature>
<organism evidence="3 4">
    <name type="scientific">Rhodofomes roseus</name>
    <dbReference type="NCBI Taxonomy" id="34475"/>
    <lineage>
        <taxon>Eukaryota</taxon>
        <taxon>Fungi</taxon>
        <taxon>Dikarya</taxon>
        <taxon>Basidiomycota</taxon>
        <taxon>Agaricomycotina</taxon>
        <taxon>Agaricomycetes</taxon>
        <taxon>Polyporales</taxon>
        <taxon>Rhodofomes</taxon>
    </lineage>
</organism>
<proteinExistence type="predicted"/>
<sequence>MHPSRGLPTQAKQPSGLRQTTVSITGGLAPAAGIAMGLGKRAVERVGRAWGGFGSSSGASMISQSSSVSSITSSDQGHPLGRTMSKESSAAFGGIVKKKRRFGPAPSVSSVTSSSAASEADAFVAAGPGLGRRVRGPKRTPSGASIIGGLVFKRDLKTCVAETAIDGLDKAAAQEGGETKPLEQRMLPALVVRCAQHLLKYGVREEGLFRISGRSSHVAKLRSEFDTGADWDMTECDVCDLDPHAVASIFKTYLRELPESILTMSLIPYFESALAAEDQASRASTDSSTDASVKSSTTSHQRSGSSMGLHKAPSLSTLAVPRFVGKRSVSESLLKALTWLIARMPRENRDLLYTVIELIRETAARSAETKMPLANLLLLFSPTLNMNPGMLRVLCENEDIWRGVLQVPQQPETSVPEATSAGDAAQEDEEDEVIDIRATFVTARESTGSVVDRPDSSALEVPSSRNDAEETTSDDEEEDEASLHTPEESPERSDGDVEESLGSGLTMKADYRTAQVTTDLVLLPPINPVSPVSFGDDSASFMSALEPQSTSSTRSASPHLAQDVPQLSSSESLTSPSEASEEPLSPHGRPSLDANEDDDIGVENVKAAATGSRDSFFLAPSPSDVVDLSLPAAPRRPAINTDLFESPIATPVPVAPVPFPSTSGSTPATPISRRKSFALLSFPGLRPASPSPGPSTTNSPASTKGDRYAELVNTHRGLTICNGERALAVGLLAEQSGVGVGAISDYAVADGEGGLQSDAVERRAEAGHDYLVVAD</sequence>
<dbReference type="GO" id="GO:0031267">
    <property type="term" value="F:small GTPase binding"/>
    <property type="evidence" value="ECO:0007669"/>
    <property type="project" value="InterPro"/>
</dbReference>
<dbReference type="Proteomes" id="UP000298390">
    <property type="component" value="Unassembled WGS sequence"/>
</dbReference>
<feature type="region of interest" description="Disordered" evidence="1">
    <location>
        <begin position="520"/>
        <end position="620"/>
    </location>
</feature>
<feature type="region of interest" description="Disordered" evidence="1">
    <location>
        <begin position="281"/>
        <end position="311"/>
    </location>
</feature>
<evidence type="ECO:0000259" key="2">
    <source>
        <dbReference type="PROSITE" id="PS50238"/>
    </source>
</evidence>
<protein>
    <recommendedName>
        <fullName evidence="2">Rho-GAP domain-containing protein</fullName>
    </recommendedName>
</protein>
<accession>A0A4Y9XVM5</accession>
<dbReference type="STRING" id="34475.A0A4Y9XVM5"/>
<evidence type="ECO:0000313" key="4">
    <source>
        <dbReference type="Proteomes" id="UP000298390"/>
    </source>
</evidence>
<dbReference type="SMART" id="SM00324">
    <property type="entry name" value="RhoGAP"/>
    <property type="match status" value="1"/>
</dbReference>
<feature type="domain" description="Rho-GAP" evidence="2">
    <location>
        <begin position="180"/>
        <end position="416"/>
    </location>
</feature>
<dbReference type="CDD" id="cd00159">
    <property type="entry name" value="RhoGAP"/>
    <property type="match status" value="1"/>
</dbReference>
<feature type="compositionally biased region" description="Polar residues" evidence="1">
    <location>
        <begin position="407"/>
        <end position="417"/>
    </location>
</feature>
<dbReference type="GO" id="GO:0007264">
    <property type="term" value="P:small GTPase-mediated signal transduction"/>
    <property type="evidence" value="ECO:0007669"/>
    <property type="project" value="InterPro"/>
</dbReference>
<name>A0A4Y9XVM5_9APHY</name>
<evidence type="ECO:0000313" key="3">
    <source>
        <dbReference type="EMBL" id="TFY54196.1"/>
    </source>
</evidence>